<dbReference type="GO" id="GO:0006565">
    <property type="term" value="P:L-serine catabolic process"/>
    <property type="evidence" value="ECO:0007669"/>
    <property type="project" value="TreeGrafter"/>
</dbReference>
<dbReference type="GO" id="GO:0003941">
    <property type="term" value="F:L-serine ammonia-lyase activity"/>
    <property type="evidence" value="ECO:0007669"/>
    <property type="project" value="TreeGrafter"/>
</dbReference>
<dbReference type="PANTHER" id="PTHR48078">
    <property type="entry name" value="THREONINE DEHYDRATASE, MITOCHONDRIAL-RELATED"/>
    <property type="match status" value="1"/>
</dbReference>
<evidence type="ECO:0000256" key="3">
    <source>
        <dbReference type="ARBA" id="ARBA00023239"/>
    </source>
</evidence>
<protein>
    <submittedName>
        <fullName evidence="5">Putative threonine synthase</fullName>
        <ecNumber evidence="5">4.2.3.1</ecNumber>
    </submittedName>
</protein>
<dbReference type="AlphaFoldDB" id="A0A3P3XSU2"/>
<sequence>METRWMYRCPTCGKTYPIEPGRYLCDECAKKQRPDEPLRGVLECAWEGEAPARGSVPLPVEDRFFPPIPVGQTPLWAPERLRSELGMPNLWLKDDTCNPSGSYKDRASWLVAAFARKFGIREIVLASTGNAASSMACVGAAADIKIRVYVPKSAPIAKRVQILQYGAELVEVDGTYDLAFDQSLAYSRATGMLSRNTAYNPLTIEGKKTASFEIARDLATAKKAAGADVRAMSAAPAYLAPDHVFVPTGDGVIIAGVIRGFEDLVKLGWIERMPTVWAAQAEGSCAIARALETGIFEPRPSSTIADSISVDIPRNGYFALDRLRRHSGRAVVVSDGEILAAQRRLSRSSGLFAEPSSACAFAGFLKVKEQLAPGTRVVVMLTGSGLKDIKSAAKAVGLTI</sequence>
<reference evidence="5" key="1">
    <citation type="submission" date="2017-02" db="EMBL/GenBank/DDBJ databases">
        <authorList>
            <person name="Regsiter A."/>
            <person name="William W."/>
        </authorList>
    </citation>
    <scope>NUCLEOTIDE SEQUENCE</scope>
    <source>
        <strain evidence="5">BdmA 4</strain>
    </source>
</reference>
<keyword evidence="2" id="KW-0663">Pyridoxal phosphate</keyword>
<keyword evidence="3 5" id="KW-0456">Lyase</keyword>
<evidence type="ECO:0000256" key="1">
    <source>
        <dbReference type="ARBA" id="ARBA00001933"/>
    </source>
</evidence>
<dbReference type="GO" id="GO:0006567">
    <property type="term" value="P:L-threonine catabolic process"/>
    <property type="evidence" value="ECO:0007669"/>
    <property type="project" value="TreeGrafter"/>
</dbReference>
<gene>
    <name evidence="5" type="ORF">SPIRO4BDMA_50881</name>
</gene>
<dbReference type="SUPFAM" id="SSF53686">
    <property type="entry name" value="Tryptophan synthase beta subunit-like PLP-dependent enzymes"/>
    <property type="match status" value="1"/>
</dbReference>
<proteinExistence type="predicted"/>
<evidence type="ECO:0000256" key="2">
    <source>
        <dbReference type="ARBA" id="ARBA00022898"/>
    </source>
</evidence>
<organism evidence="5">
    <name type="scientific">uncultured spirochete</name>
    <dbReference type="NCBI Taxonomy" id="156406"/>
    <lineage>
        <taxon>Bacteria</taxon>
        <taxon>Pseudomonadati</taxon>
        <taxon>Spirochaetota</taxon>
        <taxon>Spirochaetia</taxon>
        <taxon>Spirochaetales</taxon>
        <taxon>environmental samples</taxon>
    </lineage>
</organism>
<dbReference type="GO" id="GO:0009097">
    <property type="term" value="P:isoleucine biosynthetic process"/>
    <property type="evidence" value="ECO:0007669"/>
    <property type="project" value="TreeGrafter"/>
</dbReference>
<dbReference type="InterPro" id="IPR050147">
    <property type="entry name" value="Ser/Thr_Dehydratase"/>
</dbReference>
<dbReference type="InterPro" id="IPR001926">
    <property type="entry name" value="TrpB-like_PALP"/>
</dbReference>
<dbReference type="Pfam" id="PF00291">
    <property type="entry name" value="PALP"/>
    <property type="match status" value="1"/>
</dbReference>
<name>A0A3P3XSU2_9SPIR</name>
<accession>A0A3P3XSU2</accession>
<dbReference type="Gene3D" id="3.40.50.1100">
    <property type="match status" value="2"/>
</dbReference>
<dbReference type="GO" id="GO:0004794">
    <property type="term" value="F:threonine deaminase activity"/>
    <property type="evidence" value="ECO:0007669"/>
    <property type="project" value="TreeGrafter"/>
</dbReference>
<evidence type="ECO:0000313" key="5">
    <source>
        <dbReference type="EMBL" id="SLM19366.1"/>
    </source>
</evidence>
<dbReference type="InterPro" id="IPR036052">
    <property type="entry name" value="TrpB-like_PALP_sf"/>
</dbReference>
<evidence type="ECO:0000259" key="4">
    <source>
        <dbReference type="Pfam" id="PF00291"/>
    </source>
</evidence>
<dbReference type="EMBL" id="FWDO01000005">
    <property type="protein sequence ID" value="SLM19366.1"/>
    <property type="molecule type" value="Genomic_DNA"/>
</dbReference>
<dbReference type="PANTHER" id="PTHR48078:SF6">
    <property type="entry name" value="L-THREONINE DEHYDRATASE CATABOLIC TDCB"/>
    <property type="match status" value="1"/>
</dbReference>
<dbReference type="GO" id="GO:0004795">
    <property type="term" value="F:threonine synthase activity"/>
    <property type="evidence" value="ECO:0007669"/>
    <property type="project" value="UniProtKB-EC"/>
</dbReference>
<feature type="domain" description="Tryptophan synthase beta chain-like PALP" evidence="4">
    <location>
        <begin position="70"/>
        <end position="383"/>
    </location>
</feature>
<comment type="cofactor">
    <cofactor evidence="1">
        <name>pyridoxal 5'-phosphate</name>
        <dbReference type="ChEBI" id="CHEBI:597326"/>
    </cofactor>
</comment>
<dbReference type="EC" id="4.2.3.1" evidence="5"/>